<protein>
    <submittedName>
        <fullName evidence="1">Uncharacterized protein</fullName>
    </submittedName>
</protein>
<dbReference type="Proteomes" id="UP000615446">
    <property type="component" value="Unassembled WGS sequence"/>
</dbReference>
<gene>
    <name evidence="1" type="ORF">RCL2_001353400</name>
</gene>
<organism evidence="1 2">
    <name type="scientific">Rhizophagus clarus</name>
    <dbReference type="NCBI Taxonomy" id="94130"/>
    <lineage>
        <taxon>Eukaryota</taxon>
        <taxon>Fungi</taxon>
        <taxon>Fungi incertae sedis</taxon>
        <taxon>Mucoromycota</taxon>
        <taxon>Glomeromycotina</taxon>
        <taxon>Glomeromycetes</taxon>
        <taxon>Glomerales</taxon>
        <taxon>Glomeraceae</taxon>
        <taxon>Rhizophagus</taxon>
    </lineage>
</organism>
<evidence type="ECO:0000313" key="1">
    <source>
        <dbReference type="EMBL" id="GES86478.1"/>
    </source>
</evidence>
<dbReference type="AlphaFoldDB" id="A0A8H3QNN8"/>
<accession>A0A8H3QNN8</accession>
<sequence length="357" mass="43142">MVRTDYRYGKLIEYNPTFFSKNEYIHMTERLYEDGKFGPGRRTFHIYCTVCDSLVFICDNTEECANKHLNECIAKIEERRIAYYRSILWKQKINRAFSSEEEVKRVYYHIYFRYKKSYEYFDGHATYRVKEKIAHRFINSAIVIQRAWRAFKLGPETWAKRVWNMVRNDNTPDEKKYLGITPRGIRIPDDRYVNYFGQRILARDVPAHHQNEPRLRDLYYHYTPYDWAEKKKYQLYIRLTTVAYIVTFIKSYQQGYRFVSYGDWSIMLKYLANPEHYRTTTDSINIYVHFVKISEYIRYKCKKAGKPFSCNSLEIDMFKSDYIPTINGGGTIIDFSDFNNNCKYIQRIFQIIESILK</sequence>
<evidence type="ECO:0000313" key="2">
    <source>
        <dbReference type="Proteomes" id="UP000615446"/>
    </source>
</evidence>
<dbReference type="OrthoDB" id="2335109at2759"/>
<name>A0A8H3QNN8_9GLOM</name>
<comment type="caution">
    <text evidence="1">The sequence shown here is derived from an EMBL/GenBank/DDBJ whole genome shotgun (WGS) entry which is preliminary data.</text>
</comment>
<proteinExistence type="predicted"/>
<reference evidence="1" key="1">
    <citation type="submission" date="2019-10" db="EMBL/GenBank/DDBJ databases">
        <title>Conservation and host-specific expression of non-tandemly repeated heterogenous ribosome RNA gene in arbuscular mycorrhizal fungi.</title>
        <authorList>
            <person name="Maeda T."/>
            <person name="Kobayashi Y."/>
            <person name="Nakagawa T."/>
            <person name="Ezawa T."/>
            <person name="Yamaguchi K."/>
            <person name="Bino T."/>
            <person name="Nishimoto Y."/>
            <person name="Shigenobu S."/>
            <person name="Kawaguchi M."/>
        </authorList>
    </citation>
    <scope>NUCLEOTIDE SEQUENCE</scope>
    <source>
        <strain evidence="1">HR1</strain>
    </source>
</reference>
<dbReference type="EMBL" id="BLAL01000160">
    <property type="protein sequence ID" value="GES86478.1"/>
    <property type="molecule type" value="Genomic_DNA"/>
</dbReference>